<reference evidence="5 6" key="1">
    <citation type="journal article" date="2011" name="Science">
        <title>The Selaginella genome identifies genetic changes associated with the evolution of vascular plants.</title>
        <authorList>
            <person name="Banks J.A."/>
            <person name="Nishiyama T."/>
            <person name="Hasebe M."/>
            <person name="Bowman J.L."/>
            <person name="Gribskov M."/>
            <person name="dePamphilis C."/>
            <person name="Albert V.A."/>
            <person name="Aono N."/>
            <person name="Aoyama T."/>
            <person name="Ambrose B.A."/>
            <person name="Ashton N.W."/>
            <person name="Axtell M.J."/>
            <person name="Barker E."/>
            <person name="Barker M.S."/>
            <person name="Bennetzen J.L."/>
            <person name="Bonawitz N.D."/>
            <person name="Chapple C."/>
            <person name="Cheng C."/>
            <person name="Correa L.G."/>
            <person name="Dacre M."/>
            <person name="DeBarry J."/>
            <person name="Dreyer I."/>
            <person name="Elias M."/>
            <person name="Engstrom E.M."/>
            <person name="Estelle M."/>
            <person name="Feng L."/>
            <person name="Finet C."/>
            <person name="Floyd S.K."/>
            <person name="Frommer W.B."/>
            <person name="Fujita T."/>
            <person name="Gramzow L."/>
            <person name="Gutensohn M."/>
            <person name="Harholt J."/>
            <person name="Hattori M."/>
            <person name="Heyl A."/>
            <person name="Hirai T."/>
            <person name="Hiwatashi Y."/>
            <person name="Ishikawa M."/>
            <person name="Iwata M."/>
            <person name="Karol K.G."/>
            <person name="Koehler B."/>
            <person name="Kolukisaoglu U."/>
            <person name="Kubo M."/>
            <person name="Kurata T."/>
            <person name="Lalonde S."/>
            <person name="Li K."/>
            <person name="Li Y."/>
            <person name="Litt A."/>
            <person name="Lyons E."/>
            <person name="Manning G."/>
            <person name="Maruyama T."/>
            <person name="Michael T.P."/>
            <person name="Mikami K."/>
            <person name="Miyazaki S."/>
            <person name="Morinaga S."/>
            <person name="Murata T."/>
            <person name="Mueller-Roeber B."/>
            <person name="Nelson D.R."/>
            <person name="Obara M."/>
            <person name="Oguri Y."/>
            <person name="Olmstead R.G."/>
            <person name="Onodera N."/>
            <person name="Petersen B.L."/>
            <person name="Pils B."/>
            <person name="Prigge M."/>
            <person name="Rensing S.A."/>
            <person name="Riano-Pachon D.M."/>
            <person name="Roberts A.W."/>
            <person name="Sato Y."/>
            <person name="Scheller H.V."/>
            <person name="Schulz B."/>
            <person name="Schulz C."/>
            <person name="Shakirov E.V."/>
            <person name="Shibagaki N."/>
            <person name="Shinohara N."/>
            <person name="Shippen D.E."/>
            <person name="Soerensen I."/>
            <person name="Sotooka R."/>
            <person name="Sugimoto N."/>
            <person name="Sugita M."/>
            <person name="Sumikawa N."/>
            <person name="Tanurdzic M."/>
            <person name="Theissen G."/>
            <person name="Ulvskov P."/>
            <person name="Wakazuki S."/>
            <person name="Weng J.K."/>
            <person name="Willats W.W."/>
            <person name="Wipf D."/>
            <person name="Wolf P.G."/>
            <person name="Yang L."/>
            <person name="Zimmer A.D."/>
            <person name="Zhu Q."/>
            <person name="Mitros T."/>
            <person name="Hellsten U."/>
            <person name="Loque D."/>
            <person name="Otillar R."/>
            <person name="Salamov A."/>
            <person name="Schmutz J."/>
            <person name="Shapiro H."/>
            <person name="Lindquist E."/>
            <person name="Lucas S."/>
            <person name="Rokhsar D."/>
            <person name="Grigoriev I.V."/>
        </authorList>
    </citation>
    <scope>NUCLEOTIDE SEQUENCE [LARGE SCALE GENOMIC DNA]</scope>
</reference>
<dbReference type="InParanoid" id="D8ST28"/>
<dbReference type="GO" id="GO:0003677">
    <property type="term" value="F:DNA binding"/>
    <property type="evidence" value="ECO:0007669"/>
    <property type="project" value="UniProtKB-KW"/>
</dbReference>
<gene>
    <name evidence="5" type="ORF">SELMODRAFT_425428</name>
</gene>
<dbReference type="KEGG" id="smo:SELMODRAFT_425428"/>
<dbReference type="HOGENOM" id="CLU_1268787_0_0_1"/>
<proteinExistence type="predicted"/>
<dbReference type="InterPro" id="IPR015300">
    <property type="entry name" value="DNA-bd_pseudobarrel_sf"/>
</dbReference>
<keyword evidence="6" id="KW-1185">Reference proteome</keyword>
<evidence type="ECO:0000313" key="6">
    <source>
        <dbReference type="Proteomes" id="UP000001514"/>
    </source>
</evidence>
<organism evidence="6">
    <name type="scientific">Selaginella moellendorffii</name>
    <name type="common">Spikemoss</name>
    <dbReference type="NCBI Taxonomy" id="88036"/>
    <lineage>
        <taxon>Eukaryota</taxon>
        <taxon>Viridiplantae</taxon>
        <taxon>Streptophyta</taxon>
        <taxon>Embryophyta</taxon>
        <taxon>Tracheophyta</taxon>
        <taxon>Lycopodiopsida</taxon>
        <taxon>Selaginellales</taxon>
        <taxon>Selaginellaceae</taxon>
        <taxon>Selaginella</taxon>
    </lineage>
</organism>
<dbReference type="SUPFAM" id="SSF101936">
    <property type="entry name" value="DNA-binding pseudobarrel domain"/>
    <property type="match status" value="1"/>
</dbReference>
<accession>D8ST28</accession>
<evidence type="ECO:0000256" key="2">
    <source>
        <dbReference type="ARBA" id="ARBA00023125"/>
    </source>
</evidence>
<evidence type="ECO:0000256" key="1">
    <source>
        <dbReference type="ARBA" id="ARBA00023015"/>
    </source>
</evidence>
<evidence type="ECO:0000256" key="3">
    <source>
        <dbReference type="ARBA" id="ARBA00023163"/>
    </source>
</evidence>
<dbReference type="AlphaFoldDB" id="D8ST28"/>
<name>D8ST28_SELML</name>
<evidence type="ECO:0000313" key="5">
    <source>
        <dbReference type="EMBL" id="EFJ12331.1"/>
    </source>
</evidence>
<evidence type="ECO:0000256" key="4">
    <source>
        <dbReference type="ARBA" id="ARBA00023242"/>
    </source>
</evidence>
<dbReference type="Proteomes" id="UP000001514">
    <property type="component" value="Unassembled WGS sequence"/>
</dbReference>
<keyword evidence="2" id="KW-0238">DNA-binding</keyword>
<dbReference type="Gramene" id="EFJ12331">
    <property type="protein sequence ID" value="EFJ12331"/>
    <property type="gene ID" value="SELMODRAFT_425428"/>
</dbReference>
<protein>
    <submittedName>
        <fullName evidence="5">Uncharacterized protein</fullName>
    </submittedName>
</protein>
<keyword evidence="4" id="KW-0539">Nucleus</keyword>
<dbReference type="EMBL" id="GL377639">
    <property type="protein sequence ID" value="EFJ12331.1"/>
    <property type="molecule type" value="Genomic_DNA"/>
</dbReference>
<keyword evidence="1" id="KW-0805">Transcription regulation</keyword>
<keyword evidence="3" id="KW-0804">Transcription</keyword>
<sequence length="218" mass="24681">MQSRISIANQFTAMISEEYHCKGHKHLAEQFAQFLGDDALIVKVTKTHFRQSPLLSVKPSWGLAMFGHTKHIVEVTCGDNGKTFTLRWGGRREFLGGKDWLYYCDDRGLKVDDYIVLYSPNPDNMHIWAFPSAIASQVVERPLPLNLFHLTAPSISMETGVVVKEMQTPPMPMIEQAPSVECTNFSKSIMANDSMQVKGVMQPRAEFPKLSCLRFLAW</sequence>